<feature type="region of interest" description="Disordered" evidence="1">
    <location>
        <begin position="691"/>
        <end position="723"/>
    </location>
</feature>
<feature type="transmembrane region" description="Helical" evidence="2">
    <location>
        <begin position="574"/>
        <end position="594"/>
    </location>
</feature>
<keyword evidence="2" id="KW-1133">Transmembrane helix</keyword>
<name>A0A9K3Q7U4_9STRA</name>
<feature type="transmembrane region" description="Helical" evidence="2">
    <location>
        <begin position="532"/>
        <end position="554"/>
    </location>
</feature>
<comment type="caution">
    <text evidence="3">The sequence shown here is derived from an EMBL/GenBank/DDBJ whole genome shotgun (WGS) entry which is preliminary data.</text>
</comment>
<dbReference type="EMBL" id="JAGRRH010000001">
    <property type="protein sequence ID" value="KAG7374036.1"/>
    <property type="molecule type" value="Genomic_DNA"/>
</dbReference>
<sequence>MSSSWYDSNGNSESFIVDDSKPLRQFHPNQFYKVCPKTNGANSNAPICGDGSPFCFYVSKPSQRAANNERLLIELMGGGACWDADTCKKQADYLYVNSDLLDITLGRSCQEVQYGLQEKEVNILCSGSLGETDFSTYNTVIIPYCTQDVHVGSNTVTYTDSNDNANDDDTYNNNDNDNYLTVHHTGANNVQSVLEWIYKNFPNLRHITVTGCSAGGTAVPVVQQLLHQHYNHFGNRNTQLAAIADSPVFLTPSYFLQNGLSNWNPQQLLNKIGVPYNKYKDSEDYPTQLWDFILRKGDNRNRWGFVSHTYDPVSLIYYQYMSGNGGDNNNRRLDDNNNIDNQWYTELTNSISFIENKHHNVKSFWMDGEGHCTLGMYYALQDSNFEAFASNIVKEDPLIGTARPAFNAFLLASCLGLGLIGFLIFNKRRRTLREGREVDNDLFGDQNDDSGFTTRVSWKSHWKKRTTTLLTTYEDHPVVTGYALCICLYFWFMIIEEGFCHPVNNPSLGPNAVGLSNFGINNPSLIVYQHQWFRLLTSNFLVTGALTFFYANFYLWFRVRHLERRMLNEFNSPWLFVTLAVVLATVINAFYCLFPSQQGASATAIPLLMGLHACHLTIYWNSFVRPFLSIAAILLDFVLILIFFPFNSWVMMLTALVAGPILARISRRFDSWLPGPMDVEKNMKNASTFDQSELRSNGGDQGAVDDDEEVSYETMDERVASTPDGTRSRRRKFITRTIFCVGLALFVLLIVPLFINVVASPNKVYSQPFYTGCKLYYTTDIDGLSSSSFVSNDDEKEEEKGGAGRRIMAVSSDFVRWLQGDDQDRGNYQCASFCIPHMVTPVFKQVVHAKGIPIQKGTCRNQGYSTKLLDKTFSAFAYSLDVELYSASYNNNDEEH</sequence>
<gene>
    <name evidence="3" type="ORF">IV203_013131</name>
</gene>
<dbReference type="InterPro" id="IPR004963">
    <property type="entry name" value="PAE/NOTUM"/>
</dbReference>
<dbReference type="Pfam" id="PF03283">
    <property type="entry name" value="PAE"/>
    <property type="match status" value="1"/>
</dbReference>
<dbReference type="OrthoDB" id="2015280at2759"/>
<dbReference type="AlphaFoldDB" id="A0A9K3Q7U4"/>
<feature type="transmembrane region" description="Helical" evidence="2">
    <location>
        <begin position="737"/>
        <end position="759"/>
    </location>
</feature>
<protein>
    <submittedName>
        <fullName evidence="3">Pectin acetylesterase</fullName>
    </submittedName>
</protein>
<reference evidence="3" key="2">
    <citation type="submission" date="2021-04" db="EMBL/GenBank/DDBJ databases">
        <authorList>
            <person name="Podell S."/>
        </authorList>
    </citation>
    <scope>NUCLEOTIDE SEQUENCE</scope>
    <source>
        <strain evidence="3">Hildebrandi</strain>
    </source>
</reference>
<keyword evidence="4" id="KW-1185">Reference proteome</keyword>
<evidence type="ECO:0000256" key="2">
    <source>
        <dbReference type="SAM" id="Phobius"/>
    </source>
</evidence>
<feature type="transmembrane region" description="Helical" evidence="2">
    <location>
        <begin position="405"/>
        <end position="425"/>
    </location>
</feature>
<keyword evidence="2" id="KW-0472">Membrane</keyword>
<evidence type="ECO:0000313" key="3">
    <source>
        <dbReference type="EMBL" id="KAG7374036.1"/>
    </source>
</evidence>
<accession>A0A9K3Q7U4</accession>
<dbReference type="Proteomes" id="UP000693970">
    <property type="component" value="Unassembled WGS sequence"/>
</dbReference>
<dbReference type="GO" id="GO:0016787">
    <property type="term" value="F:hydrolase activity"/>
    <property type="evidence" value="ECO:0007669"/>
    <property type="project" value="InterPro"/>
</dbReference>
<dbReference type="PANTHER" id="PTHR21562:SF83">
    <property type="entry name" value="PECTIN ACETYLESTERASE 4"/>
    <property type="match status" value="1"/>
</dbReference>
<feature type="transmembrane region" description="Helical" evidence="2">
    <location>
        <begin position="627"/>
        <end position="658"/>
    </location>
</feature>
<reference evidence="3" key="1">
    <citation type="journal article" date="2021" name="Sci. Rep.">
        <title>Diploid genomic architecture of Nitzschia inconspicua, an elite biomass production diatom.</title>
        <authorList>
            <person name="Oliver A."/>
            <person name="Podell S."/>
            <person name="Pinowska A."/>
            <person name="Traller J.C."/>
            <person name="Smith S.R."/>
            <person name="McClure R."/>
            <person name="Beliaev A."/>
            <person name="Bohutskyi P."/>
            <person name="Hill E.A."/>
            <person name="Rabines A."/>
            <person name="Zheng H."/>
            <person name="Allen L.Z."/>
            <person name="Kuo A."/>
            <person name="Grigoriev I.V."/>
            <person name="Allen A.E."/>
            <person name="Hazlebeck D."/>
            <person name="Allen E.E."/>
        </authorList>
    </citation>
    <scope>NUCLEOTIDE SEQUENCE</scope>
    <source>
        <strain evidence="3">Hildebrandi</strain>
    </source>
</reference>
<keyword evidence="2" id="KW-0812">Transmembrane</keyword>
<evidence type="ECO:0000313" key="4">
    <source>
        <dbReference type="Proteomes" id="UP000693970"/>
    </source>
</evidence>
<organism evidence="3 4">
    <name type="scientific">Nitzschia inconspicua</name>
    <dbReference type="NCBI Taxonomy" id="303405"/>
    <lineage>
        <taxon>Eukaryota</taxon>
        <taxon>Sar</taxon>
        <taxon>Stramenopiles</taxon>
        <taxon>Ochrophyta</taxon>
        <taxon>Bacillariophyta</taxon>
        <taxon>Bacillariophyceae</taxon>
        <taxon>Bacillariophycidae</taxon>
        <taxon>Bacillariales</taxon>
        <taxon>Bacillariaceae</taxon>
        <taxon>Nitzschia</taxon>
    </lineage>
</organism>
<dbReference type="PANTHER" id="PTHR21562">
    <property type="entry name" value="NOTUM-RELATED"/>
    <property type="match status" value="1"/>
</dbReference>
<proteinExistence type="predicted"/>
<evidence type="ECO:0000256" key="1">
    <source>
        <dbReference type="SAM" id="MobiDB-lite"/>
    </source>
</evidence>